<keyword evidence="2" id="KW-1277">Toxin-antitoxin system</keyword>
<keyword evidence="4" id="KW-1185">Reference proteome</keyword>
<proteinExistence type="inferred from homology"/>
<evidence type="ECO:0000256" key="1">
    <source>
        <dbReference type="ARBA" id="ARBA00006226"/>
    </source>
</evidence>
<evidence type="ECO:0000313" key="4">
    <source>
        <dbReference type="Proteomes" id="UP000557872"/>
    </source>
</evidence>
<gene>
    <name evidence="3" type="ORF">HW115_04790</name>
</gene>
<dbReference type="InterPro" id="IPR035093">
    <property type="entry name" value="RelE/ParE_toxin_dom_sf"/>
</dbReference>
<comment type="caution">
    <text evidence="3">The sequence shown here is derived from an EMBL/GenBank/DDBJ whole genome shotgun (WGS) entry which is preliminary data.</text>
</comment>
<reference evidence="3 4" key="1">
    <citation type="submission" date="2020-07" db="EMBL/GenBank/DDBJ databases">
        <title>Roseicoccus Jingziensis gen. nov., sp. nov., isolated from coastal seawater.</title>
        <authorList>
            <person name="Feng X."/>
        </authorList>
    </citation>
    <scope>NUCLEOTIDE SEQUENCE [LARGE SCALE GENOMIC DNA]</scope>
    <source>
        <strain evidence="3 4">N1E253</strain>
    </source>
</reference>
<evidence type="ECO:0000256" key="2">
    <source>
        <dbReference type="ARBA" id="ARBA00022649"/>
    </source>
</evidence>
<dbReference type="NCBIfam" id="TIGR02385">
    <property type="entry name" value="RelE_StbE"/>
    <property type="match status" value="1"/>
</dbReference>
<dbReference type="PANTHER" id="PTHR35601:SF1">
    <property type="entry name" value="TOXIN RELE"/>
    <property type="match status" value="1"/>
</dbReference>
<evidence type="ECO:0000313" key="3">
    <source>
        <dbReference type="EMBL" id="NWK54913.1"/>
    </source>
</evidence>
<dbReference type="SUPFAM" id="SSF143011">
    <property type="entry name" value="RelE-like"/>
    <property type="match status" value="1"/>
</dbReference>
<dbReference type="Gene3D" id="3.30.2310.20">
    <property type="entry name" value="RelE-like"/>
    <property type="match status" value="1"/>
</dbReference>
<organism evidence="3 4">
    <name type="scientific">Oceaniferula marina</name>
    <dbReference type="NCBI Taxonomy" id="2748318"/>
    <lineage>
        <taxon>Bacteria</taxon>
        <taxon>Pseudomonadati</taxon>
        <taxon>Verrucomicrobiota</taxon>
        <taxon>Verrucomicrobiia</taxon>
        <taxon>Verrucomicrobiales</taxon>
        <taxon>Verrucomicrobiaceae</taxon>
        <taxon>Oceaniferula</taxon>
    </lineage>
</organism>
<dbReference type="AlphaFoldDB" id="A0A851GBC6"/>
<dbReference type="EMBL" id="JACBAZ010000002">
    <property type="protein sequence ID" value="NWK54913.1"/>
    <property type="molecule type" value="Genomic_DNA"/>
</dbReference>
<sequence length="88" mass="10554">MSWDYSFTSRARKELKKLGHESARKIIRFLDERVCEADNPRQHGKALKGSLDEYWRYRIKNFQILCEIKDDTLIVLVVKVGHRRNVYD</sequence>
<comment type="similarity">
    <text evidence="1">Belongs to the RelE toxin family.</text>
</comment>
<dbReference type="InterPro" id="IPR007712">
    <property type="entry name" value="RelE/ParE_toxin"/>
</dbReference>
<dbReference type="Pfam" id="PF05016">
    <property type="entry name" value="ParE_toxin"/>
    <property type="match status" value="1"/>
</dbReference>
<dbReference type="RefSeq" id="WP_178931462.1">
    <property type="nucleotide sequence ID" value="NZ_JACBAZ010000002.1"/>
</dbReference>
<dbReference type="PANTHER" id="PTHR35601">
    <property type="entry name" value="TOXIN RELE"/>
    <property type="match status" value="1"/>
</dbReference>
<accession>A0A851GBC6</accession>
<protein>
    <submittedName>
        <fullName evidence="3">Type II toxin-antitoxin system RelE/ParE family toxin</fullName>
    </submittedName>
</protein>
<name>A0A851GBC6_9BACT</name>
<dbReference type="Proteomes" id="UP000557872">
    <property type="component" value="Unassembled WGS sequence"/>
</dbReference>